<dbReference type="PROSITE" id="PS51257">
    <property type="entry name" value="PROKAR_LIPOPROTEIN"/>
    <property type="match status" value="1"/>
</dbReference>
<dbReference type="RefSeq" id="WP_074834721.1">
    <property type="nucleotide sequence ID" value="NZ_FOAT01000014.1"/>
</dbReference>
<dbReference type="GO" id="GO:0030001">
    <property type="term" value="P:metal ion transport"/>
    <property type="evidence" value="ECO:0007669"/>
    <property type="project" value="InterPro"/>
</dbReference>
<reference evidence="5 6" key="1">
    <citation type="submission" date="2016-10" db="EMBL/GenBank/DDBJ databases">
        <authorList>
            <person name="de Groot N.N."/>
        </authorList>
    </citation>
    <scope>NUCLEOTIDE SEQUENCE [LARGE SCALE GENOMIC DNA]</scope>
    <source>
        <strain evidence="5 6">KH2T6</strain>
    </source>
</reference>
<dbReference type="GO" id="GO:0046872">
    <property type="term" value="F:metal ion binding"/>
    <property type="evidence" value="ECO:0007669"/>
    <property type="project" value="InterPro"/>
</dbReference>
<evidence type="ECO:0000256" key="4">
    <source>
        <dbReference type="SAM" id="SignalP"/>
    </source>
</evidence>
<organism evidence="5 6">
    <name type="scientific">Ruminococcus albus</name>
    <dbReference type="NCBI Taxonomy" id="1264"/>
    <lineage>
        <taxon>Bacteria</taxon>
        <taxon>Bacillati</taxon>
        <taxon>Bacillota</taxon>
        <taxon>Clostridia</taxon>
        <taxon>Eubacteriales</taxon>
        <taxon>Oscillospiraceae</taxon>
        <taxon>Ruminococcus</taxon>
    </lineage>
</organism>
<accession>A0A1H7N691</accession>
<comment type="similarity">
    <text evidence="1">Belongs to the bacterial solute-binding protein 9 family.</text>
</comment>
<dbReference type="PANTHER" id="PTHR42953">
    <property type="entry name" value="HIGH-AFFINITY ZINC UPTAKE SYSTEM PROTEIN ZNUA-RELATED"/>
    <property type="match status" value="1"/>
</dbReference>
<evidence type="ECO:0000256" key="3">
    <source>
        <dbReference type="ARBA" id="ARBA00022729"/>
    </source>
</evidence>
<feature type="chain" id="PRO_5010158504" evidence="4">
    <location>
        <begin position="27"/>
        <end position="329"/>
    </location>
</feature>
<dbReference type="InterPro" id="IPR050492">
    <property type="entry name" value="Bact_metal-bind_prot9"/>
</dbReference>
<evidence type="ECO:0000256" key="2">
    <source>
        <dbReference type="ARBA" id="ARBA00022448"/>
    </source>
</evidence>
<dbReference type="OrthoDB" id="9810636at2"/>
<dbReference type="PANTHER" id="PTHR42953:SF3">
    <property type="entry name" value="HIGH-AFFINITY ZINC UPTAKE SYSTEM PROTEIN ZNUA"/>
    <property type="match status" value="1"/>
</dbReference>
<name>A0A1H7N691_RUMAL</name>
<feature type="signal peptide" evidence="4">
    <location>
        <begin position="1"/>
        <end position="26"/>
    </location>
</feature>
<dbReference type="Pfam" id="PF01297">
    <property type="entry name" value="ZnuA"/>
    <property type="match status" value="1"/>
</dbReference>
<protein>
    <submittedName>
        <fullName evidence="5">Zinc transport system substrate-binding protein</fullName>
    </submittedName>
</protein>
<dbReference type="AlphaFoldDB" id="A0A1H7N691"/>
<proteinExistence type="inferred from homology"/>
<dbReference type="Gene3D" id="3.40.50.1980">
    <property type="entry name" value="Nitrogenase molybdenum iron protein domain"/>
    <property type="match status" value="2"/>
</dbReference>
<sequence length="329" mass="36158">MIKKIMNVLVCASTLGLTACGGLASAQVGRSAKGDKLSVVCTTFSCYDWTKEIMGNHANDADLIYLLENGTDLHSFQPSAADIAEISGCDVFIYVGGESEEWAEDALNNATNKDMKVIKLMDVEGINTKEEEIKEGMQGEEEEEEEHSEAPEFDEHIWLSPKNAKVLCENIANALSEADPDNAEDYKANLNGYEEKLSDLDSKFEDVVANAKVKTLVFGDRFPFRYLCDDYGLDYYAAFVGCSAETEASFETVAFLAKKTDELGVNTIFTIENSDGRIAQAIINSTKGKDQKTAVLDSIQSVSKEKIENSTTYISLMEQNVETLKTAID</sequence>
<keyword evidence="3 4" id="KW-0732">Signal</keyword>
<dbReference type="SUPFAM" id="SSF53807">
    <property type="entry name" value="Helical backbone' metal receptor"/>
    <property type="match status" value="1"/>
</dbReference>
<evidence type="ECO:0000256" key="1">
    <source>
        <dbReference type="ARBA" id="ARBA00011028"/>
    </source>
</evidence>
<dbReference type="InterPro" id="IPR006127">
    <property type="entry name" value="ZnuA-like"/>
</dbReference>
<evidence type="ECO:0000313" key="5">
    <source>
        <dbReference type="EMBL" id="SEL19146.1"/>
    </source>
</evidence>
<dbReference type="EMBL" id="FOAT01000014">
    <property type="protein sequence ID" value="SEL19146.1"/>
    <property type="molecule type" value="Genomic_DNA"/>
</dbReference>
<evidence type="ECO:0000313" key="6">
    <source>
        <dbReference type="Proteomes" id="UP000186015"/>
    </source>
</evidence>
<gene>
    <name evidence="5" type="ORF">SAMN05216469_11416</name>
</gene>
<dbReference type="Proteomes" id="UP000186015">
    <property type="component" value="Unassembled WGS sequence"/>
</dbReference>
<keyword evidence="2" id="KW-0813">Transport</keyword>